<protein>
    <submittedName>
        <fullName evidence="1">Uncharacterized protein</fullName>
    </submittedName>
</protein>
<accession>A0A2U1PSS8</accession>
<gene>
    <name evidence="1" type="ORF">CTI12_AA118220</name>
</gene>
<evidence type="ECO:0000313" key="2">
    <source>
        <dbReference type="Proteomes" id="UP000245207"/>
    </source>
</evidence>
<dbReference type="Proteomes" id="UP000245207">
    <property type="component" value="Unassembled WGS sequence"/>
</dbReference>
<dbReference type="AlphaFoldDB" id="A0A2U1PSS8"/>
<proteinExistence type="predicted"/>
<comment type="caution">
    <text evidence="1">The sequence shown here is derived from an EMBL/GenBank/DDBJ whole genome shotgun (WGS) entry which is preliminary data.</text>
</comment>
<reference evidence="1 2" key="1">
    <citation type="journal article" date="2018" name="Mol. Plant">
        <title>The genome of Artemisia annua provides insight into the evolution of Asteraceae family and artemisinin biosynthesis.</title>
        <authorList>
            <person name="Shen Q."/>
            <person name="Zhang L."/>
            <person name="Liao Z."/>
            <person name="Wang S."/>
            <person name="Yan T."/>
            <person name="Shi P."/>
            <person name="Liu M."/>
            <person name="Fu X."/>
            <person name="Pan Q."/>
            <person name="Wang Y."/>
            <person name="Lv Z."/>
            <person name="Lu X."/>
            <person name="Zhang F."/>
            <person name="Jiang W."/>
            <person name="Ma Y."/>
            <person name="Chen M."/>
            <person name="Hao X."/>
            <person name="Li L."/>
            <person name="Tang Y."/>
            <person name="Lv G."/>
            <person name="Zhou Y."/>
            <person name="Sun X."/>
            <person name="Brodelius P.E."/>
            <person name="Rose J.K.C."/>
            <person name="Tang K."/>
        </authorList>
    </citation>
    <scope>NUCLEOTIDE SEQUENCE [LARGE SCALE GENOMIC DNA]</scope>
    <source>
        <strain evidence="2">cv. Huhao1</strain>
        <tissue evidence="1">Leaf</tissue>
    </source>
</reference>
<dbReference type="EMBL" id="PKPP01000781">
    <property type="protein sequence ID" value="PWA88767.1"/>
    <property type="molecule type" value="Genomic_DNA"/>
</dbReference>
<organism evidence="1 2">
    <name type="scientific">Artemisia annua</name>
    <name type="common">Sweet wormwood</name>
    <dbReference type="NCBI Taxonomy" id="35608"/>
    <lineage>
        <taxon>Eukaryota</taxon>
        <taxon>Viridiplantae</taxon>
        <taxon>Streptophyta</taxon>
        <taxon>Embryophyta</taxon>
        <taxon>Tracheophyta</taxon>
        <taxon>Spermatophyta</taxon>
        <taxon>Magnoliopsida</taxon>
        <taxon>eudicotyledons</taxon>
        <taxon>Gunneridae</taxon>
        <taxon>Pentapetalae</taxon>
        <taxon>asterids</taxon>
        <taxon>campanulids</taxon>
        <taxon>Asterales</taxon>
        <taxon>Asteraceae</taxon>
        <taxon>Asteroideae</taxon>
        <taxon>Anthemideae</taxon>
        <taxon>Artemisiinae</taxon>
        <taxon>Artemisia</taxon>
    </lineage>
</organism>
<evidence type="ECO:0000313" key="1">
    <source>
        <dbReference type="EMBL" id="PWA88767.1"/>
    </source>
</evidence>
<name>A0A2U1PSS8_ARTAN</name>
<sequence>MHNPAASPSQARECYLACVVAQMGIRPGAQKGLFGMNQAMQSSFAGGNLMDGRGSRQEG</sequence>
<dbReference type="OrthoDB" id="10265171at2759"/>
<keyword evidence="2" id="KW-1185">Reference proteome</keyword>